<evidence type="ECO:0000256" key="1">
    <source>
        <dbReference type="ARBA" id="ARBA00022679"/>
    </source>
</evidence>
<dbReference type="Proteomes" id="UP000183039">
    <property type="component" value="Unassembled WGS sequence"/>
</dbReference>
<dbReference type="InterPro" id="IPR050769">
    <property type="entry name" value="NAT_camello-type"/>
</dbReference>
<dbReference type="InterPro" id="IPR016181">
    <property type="entry name" value="Acyl_CoA_acyltransferase"/>
</dbReference>
<name>A0A0S3KF18_9ENTE</name>
<evidence type="ECO:0000313" key="4">
    <source>
        <dbReference type="EMBL" id="OJG91827.1"/>
    </source>
</evidence>
<dbReference type="AlphaFoldDB" id="A0A0S3KF18"/>
<dbReference type="RefSeq" id="WP_071877616.1">
    <property type="nucleotide sequence ID" value="NZ_JXLC01000010.1"/>
</dbReference>
<dbReference type="PANTHER" id="PTHR13947">
    <property type="entry name" value="GNAT FAMILY N-ACETYLTRANSFERASE"/>
    <property type="match status" value="1"/>
</dbReference>
<dbReference type="Gene3D" id="3.40.630.30">
    <property type="match status" value="1"/>
</dbReference>
<dbReference type="GO" id="GO:0008080">
    <property type="term" value="F:N-acetyltransferase activity"/>
    <property type="evidence" value="ECO:0007669"/>
    <property type="project" value="InterPro"/>
</dbReference>
<reference evidence="3 5" key="2">
    <citation type="submission" date="2015-12" db="EMBL/GenBank/DDBJ databases">
        <authorList>
            <person name="Lauer A."/>
            <person name="Humrighouse B."/>
            <person name="Loparev V."/>
            <person name="Shewmaker P.L."/>
            <person name="Whitney A.M."/>
            <person name="McLaughlin R.W."/>
        </authorList>
    </citation>
    <scope>NUCLEOTIDE SEQUENCE [LARGE SCALE GENOMIC DNA]</scope>
    <source>
        <strain evidence="3 5">LMG 23085</strain>
    </source>
</reference>
<dbReference type="PANTHER" id="PTHR13947:SF37">
    <property type="entry name" value="LD18367P"/>
    <property type="match status" value="1"/>
</dbReference>
<dbReference type="EMBL" id="JXLC01000010">
    <property type="protein sequence ID" value="OJG91827.1"/>
    <property type="molecule type" value="Genomic_DNA"/>
</dbReference>
<proteinExistence type="predicted"/>
<keyword evidence="1" id="KW-0808">Transferase</keyword>
<dbReference type="KEGG" id="ess:ATZ33_16290"/>
<dbReference type="EMBL" id="CP013614">
    <property type="protein sequence ID" value="ALS02880.1"/>
    <property type="molecule type" value="Genomic_DNA"/>
</dbReference>
<dbReference type="InterPro" id="IPR000182">
    <property type="entry name" value="GNAT_dom"/>
</dbReference>
<accession>A0A0S3KF18</accession>
<protein>
    <submittedName>
        <fullName evidence="3">GNAT family acetyltransferase</fullName>
    </submittedName>
</protein>
<dbReference type="OrthoDB" id="162775at2"/>
<dbReference type="Pfam" id="PF00583">
    <property type="entry name" value="Acetyltransf_1"/>
    <property type="match status" value="1"/>
</dbReference>
<sequence length="150" mass="17057">MTIRVIQPLQAPHYDLLLSADPNKQLVDDYIKRGLCFELIFNNTVAGILVLLPTRPETLEIVNIAVSESYQGQGLGEKLIQFALAYATNHSYKTVEIGTGSTSLGQLYLYQKCGFRMTSIDRDFFLRHYQDEIVENKLVLKDMVRLSIDI</sequence>
<evidence type="ECO:0000259" key="2">
    <source>
        <dbReference type="PROSITE" id="PS51186"/>
    </source>
</evidence>
<evidence type="ECO:0000313" key="6">
    <source>
        <dbReference type="Proteomes" id="UP000183039"/>
    </source>
</evidence>
<reference evidence="4 6" key="1">
    <citation type="submission" date="2014-12" db="EMBL/GenBank/DDBJ databases">
        <title>Draft genome sequences of 29 type strains of Enterococci.</title>
        <authorList>
            <person name="Zhong Z."/>
            <person name="Sun Z."/>
            <person name="Liu W."/>
            <person name="Zhang W."/>
            <person name="Zhang H."/>
        </authorList>
    </citation>
    <scope>NUCLEOTIDE SEQUENCE [LARGE SCALE GENOMIC DNA]</scope>
    <source>
        <strain evidence="4 6">DSM 22801</strain>
    </source>
</reference>
<dbReference type="Proteomes" id="UP000065511">
    <property type="component" value="Chromosome"/>
</dbReference>
<organism evidence="4 6">
    <name type="scientific">Enterococcus silesiacus</name>
    <dbReference type="NCBI Taxonomy" id="332949"/>
    <lineage>
        <taxon>Bacteria</taxon>
        <taxon>Bacillati</taxon>
        <taxon>Bacillota</taxon>
        <taxon>Bacilli</taxon>
        <taxon>Lactobacillales</taxon>
        <taxon>Enterococcaceae</taxon>
        <taxon>Enterococcus</taxon>
    </lineage>
</organism>
<feature type="domain" description="N-acetyltransferase" evidence="2">
    <location>
        <begin position="1"/>
        <end position="140"/>
    </location>
</feature>
<evidence type="ECO:0000313" key="5">
    <source>
        <dbReference type="Proteomes" id="UP000065511"/>
    </source>
</evidence>
<evidence type="ECO:0000313" key="3">
    <source>
        <dbReference type="EMBL" id="ALS02880.1"/>
    </source>
</evidence>
<dbReference type="CDD" id="cd04301">
    <property type="entry name" value="NAT_SF"/>
    <property type="match status" value="1"/>
</dbReference>
<dbReference type="SUPFAM" id="SSF55729">
    <property type="entry name" value="Acyl-CoA N-acyltransferases (Nat)"/>
    <property type="match status" value="1"/>
</dbReference>
<gene>
    <name evidence="3" type="ORF">ATZ33_16290</name>
    <name evidence="4" type="ORF">RV15_GL000267</name>
</gene>
<keyword evidence="5" id="KW-1185">Reference proteome</keyword>
<dbReference type="PROSITE" id="PS51186">
    <property type="entry name" value="GNAT"/>
    <property type="match status" value="1"/>
</dbReference>